<dbReference type="EMBL" id="FOGJ01000012">
    <property type="protein sequence ID" value="SER84592.1"/>
    <property type="molecule type" value="Genomic_DNA"/>
</dbReference>
<organism evidence="2 3">
    <name type="scientific">Butyrivibrio fibrisolvens</name>
    <dbReference type="NCBI Taxonomy" id="831"/>
    <lineage>
        <taxon>Bacteria</taxon>
        <taxon>Bacillati</taxon>
        <taxon>Bacillota</taxon>
        <taxon>Clostridia</taxon>
        <taxon>Lachnospirales</taxon>
        <taxon>Lachnospiraceae</taxon>
        <taxon>Butyrivibrio</taxon>
    </lineage>
</organism>
<sequence>MNSYEKITGFTDEIAQELEIQIESVKKLGIKYIEMRGVDGDNLIFHSNDKVKEIKEKLDAAGIKLSALGSPLGKIGIEDSFEPHFEQFKRACEISHMMNTGFIRMFSFYVDEDRRQDCKGEVFERIGRFVDYAKQSDVVLLHENEKGIYGEKAPQCRELMDEFAGDNFKAIFDFANFVQVDQDTLEAYDLLKEYIVYMHIKDARRQNGVVVPAGFGDGNVKEILGKLFENGFDGFLSLEPHLFDFKGFDGLERGSKTPIATSGEVLSGYDGFKLAHESLKKILSEI</sequence>
<proteinExistence type="predicted"/>
<reference evidence="2 3" key="1">
    <citation type="submission" date="2016-10" db="EMBL/GenBank/DDBJ databases">
        <authorList>
            <person name="de Groot N.N."/>
        </authorList>
    </citation>
    <scope>NUCLEOTIDE SEQUENCE [LARGE SCALE GENOMIC DNA]</scope>
    <source>
        <strain evidence="2 3">AR40</strain>
    </source>
</reference>
<dbReference type="SUPFAM" id="SSF51658">
    <property type="entry name" value="Xylose isomerase-like"/>
    <property type="match status" value="1"/>
</dbReference>
<evidence type="ECO:0000259" key="1">
    <source>
        <dbReference type="Pfam" id="PF01261"/>
    </source>
</evidence>
<dbReference type="InterPro" id="IPR036237">
    <property type="entry name" value="Xyl_isomerase-like_sf"/>
</dbReference>
<keyword evidence="2" id="KW-0413">Isomerase</keyword>
<dbReference type="OrthoDB" id="9815124at2"/>
<dbReference type="InterPro" id="IPR013022">
    <property type="entry name" value="Xyl_isomerase-like_TIM-brl"/>
</dbReference>
<evidence type="ECO:0000313" key="3">
    <source>
        <dbReference type="Proteomes" id="UP000182584"/>
    </source>
</evidence>
<dbReference type="AlphaFoldDB" id="A0A1H9SHZ4"/>
<gene>
    <name evidence="2" type="ORF">SAMN04487884_11252</name>
</gene>
<dbReference type="Proteomes" id="UP000182584">
    <property type="component" value="Unassembled WGS sequence"/>
</dbReference>
<dbReference type="GO" id="GO:0016853">
    <property type="term" value="F:isomerase activity"/>
    <property type="evidence" value="ECO:0007669"/>
    <property type="project" value="UniProtKB-KW"/>
</dbReference>
<evidence type="ECO:0000313" key="2">
    <source>
        <dbReference type="EMBL" id="SER84592.1"/>
    </source>
</evidence>
<dbReference type="PANTHER" id="PTHR12110">
    <property type="entry name" value="HYDROXYPYRUVATE ISOMERASE"/>
    <property type="match status" value="1"/>
</dbReference>
<dbReference type="PANTHER" id="PTHR12110:SF41">
    <property type="entry name" value="INOSOSE DEHYDRATASE"/>
    <property type="match status" value="1"/>
</dbReference>
<dbReference type="Pfam" id="PF01261">
    <property type="entry name" value="AP_endonuc_2"/>
    <property type="match status" value="1"/>
</dbReference>
<accession>A0A1H9SHZ4</accession>
<dbReference type="Gene3D" id="3.20.20.150">
    <property type="entry name" value="Divalent-metal-dependent TIM barrel enzymes"/>
    <property type="match status" value="1"/>
</dbReference>
<dbReference type="RefSeq" id="WP_074756177.1">
    <property type="nucleotide sequence ID" value="NZ_FOGJ01000012.1"/>
</dbReference>
<name>A0A1H9SHZ4_BUTFI</name>
<dbReference type="InterPro" id="IPR050312">
    <property type="entry name" value="IolE/XylAMocC-like"/>
</dbReference>
<feature type="domain" description="Xylose isomerase-like TIM barrel" evidence="1">
    <location>
        <begin position="23"/>
        <end position="241"/>
    </location>
</feature>
<protein>
    <submittedName>
        <fullName evidence="2">Sugar phosphate isomerase/epimerase</fullName>
    </submittedName>
</protein>